<reference evidence="1" key="1">
    <citation type="submission" date="2021-06" db="EMBL/GenBank/DDBJ databases">
        <authorList>
            <person name="Kallberg Y."/>
            <person name="Tangrot J."/>
            <person name="Rosling A."/>
        </authorList>
    </citation>
    <scope>NUCLEOTIDE SEQUENCE</scope>
    <source>
        <strain evidence="1">IA702</strain>
    </source>
</reference>
<comment type="caution">
    <text evidence="1">The sequence shown here is derived from an EMBL/GenBank/DDBJ whole genome shotgun (WGS) entry which is preliminary data.</text>
</comment>
<dbReference type="AlphaFoldDB" id="A0A9N9CM73"/>
<evidence type="ECO:0000313" key="1">
    <source>
        <dbReference type="EMBL" id="CAG8606291.1"/>
    </source>
</evidence>
<feature type="non-terminal residue" evidence="1">
    <location>
        <position position="293"/>
    </location>
</feature>
<sequence length="293" mass="33025">EDKFEELRGADYWFIENRSDGMKGEELKDEFQFNGWLDDVPKTNRSKIISLSIKVEGMRSYSDWNLGDITHALTGVKIEDVTELAVLKMDDFPTFSGAISDDILDGFFAEINAKLAAFRTAPIVREFVSPFMTRAVLIMQEREPLLLLNAKRKLKGTRGYGPVDYSVSKNEIVILVTEAKNEDFRQGAAENIAQIHSAVEHLEKKRKIDATADRLRAVMYGIVTTGTEWMFIRWAGDSKNPTIELTPKFTFALNESAKSRVILEHIAGIIEVQVASLDDTNKRIRIGGNDDST</sequence>
<gene>
    <name evidence="1" type="ORF">POCULU_LOCUS7726</name>
</gene>
<keyword evidence="2" id="KW-1185">Reference proteome</keyword>
<dbReference type="EMBL" id="CAJVPJ010001871">
    <property type="protein sequence ID" value="CAG8606291.1"/>
    <property type="molecule type" value="Genomic_DNA"/>
</dbReference>
<dbReference type="OrthoDB" id="2410986at2759"/>
<protein>
    <submittedName>
        <fullName evidence="1">10616_t:CDS:1</fullName>
    </submittedName>
</protein>
<evidence type="ECO:0000313" key="2">
    <source>
        <dbReference type="Proteomes" id="UP000789572"/>
    </source>
</evidence>
<name>A0A9N9CM73_9GLOM</name>
<accession>A0A9N9CM73</accession>
<organism evidence="1 2">
    <name type="scientific">Paraglomus occultum</name>
    <dbReference type="NCBI Taxonomy" id="144539"/>
    <lineage>
        <taxon>Eukaryota</taxon>
        <taxon>Fungi</taxon>
        <taxon>Fungi incertae sedis</taxon>
        <taxon>Mucoromycota</taxon>
        <taxon>Glomeromycotina</taxon>
        <taxon>Glomeromycetes</taxon>
        <taxon>Paraglomerales</taxon>
        <taxon>Paraglomeraceae</taxon>
        <taxon>Paraglomus</taxon>
    </lineage>
</organism>
<dbReference type="Proteomes" id="UP000789572">
    <property type="component" value="Unassembled WGS sequence"/>
</dbReference>
<proteinExistence type="predicted"/>